<proteinExistence type="predicted"/>
<dbReference type="Proteomes" id="UP000050443">
    <property type="component" value="Unassembled WGS sequence"/>
</dbReference>
<keyword evidence="1" id="KW-0472">Membrane</keyword>
<dbReference type="STRING" id="362413.RC62_4484"/>
<dbReference type="OrthoDB" id="1366451at2"/>
<reference evidence="2 3" key="1">
    <citation type="submission" date="2014-09" db="EMBL/GenBank/DDBJ databases">
        <title>Genome sequence of Flavobacterium aquidurense RC62.</title>
        <authorList>
            <person name="Kim J.F."/>
            <person name="Kwak M.-J."/>
        </authorList>
    </citation>
    <scope>NUCLEOTIDE SEQUENCE [LARGE SCALE GENOMIC DNA]</scope>
    <source>
        <strain evidence="2 3">RC62</strain>
    </source>
</reference>
<accession>A0A0Q0WXV6</accession>
<evidence type="ECO:0000313" key="3">
    <source>
        <dbReference type="Proteomes" id="UP000050443"/>
    </source>
</evidence>
<dbReference type="EMBL" id="JRLF01000009">
    <property type="protein sequence ID" value="KQB41109.1"/>
    <property type="molecule type" value="Genomic_DNA"/>
</dbReference>
<comment type="caution">
    <text evidence="2">The sequence shown here is derived from an EMBL/GenBank/DDBJ whole genome shotgun (WGS) entry which is preliminary data.</text>
</comment>
<protein>
    <submittedName>
        <fullName evidence="2">Uncharacterized protein</fullName>
    </submittedName>
</protein>
<evidence type="ECO:0000256" key="1">
    <source>
        <dbReference type="SAM" id="Phobius"/>
    </source>
</evidence>
<dbReference type="PATRIC" id="fig|362413.3.peg.4402"/>
<dbReference type="AlphaFoldDB" id="A0A0Q0WXV6"/>
<evidence type="ECO:0000313" key="2">
    <source>
        <dbReference type="EMBL" id="KQB41109.1"/>
    </source>
</evidence>
<dbReference type="RefSeq" id="WP_157472412.1">
    <property type="nucleotide sequence ID" value="NZ_JRLF01000009.1"/>
</dbReference>
<gene>
    <name evidence="2" type="ORF">RC62_4484</name>
</gene>
<name>A0A0Q0WXV6_9FLAO</name>
<feature type="transmembrane region" description="Helical" evidence="1">
    <location>
        <begin position="37"/>
        <end position="56"/>
    </location>
</feature>
<keyword evidence="1" id="KW-0812">Transmembrane</keyword>
<keyword evidence="1" id="KW-1133">Transmembrane helix</keyword>
<sequence>MKTIITSIKRIICNVLLFLTSLQVTYSLVNHHLYGKPYPHLFIIIVCLLVATFASIKKEQYSKK</sequence>
<organism evidence="2 3">
    <name type="scientific">Flavobacterium aquidurense</name>
    <dbReference type="NCBI Taxonomy" id="362413"/>
    <lineage>
        <taxon>Bacteria</taxon>
        <taxon>Pseudomonadati</taxon>
        <taxon>Bacteroidota</taxon>
        <taxon>Flavobacteriia</taxon>
        <taxon>Flavobacteriales</taxon>
        <taxon>Flavobacteriaceae</taxon>
        <taxon>Flavobacterium</taxon>
    </lineage>
</organism>